<organism evidence="1">
    <name type="scientific">marine sediment metagenome</name>
    <dbReference type="NCBI Taxonomy" id="412755"/>
    <lineage>
        <taxon>unclassified sequences</taxon>
        <taxon>metagenomes</taxon>
        <taxon>ecological metagenomes</taxon>
    </lineage>
</organism>
<proteinExistence type="predicted"/>
<dbReference type="EMBL" id="BARU01030769">
    <property type="protein sequence ID" value="GAH67033.1"/>
    <property type="molecule type" value="Genomic_DNA"/>
</dbReference>
<protein>
    <submittedName>
        <fullName evidence="1">Uncharacterized protein</fullName>
    </submittedName>
</protein>
<accession>X1JBA9</accession>
<name>X1JBA9_9ZZZZ</name>
<evidence type="ECO:0000313" key="1">
    <source>
        <dbReference type="EMBL" id="GAH67033.1"/>
    </source>
</evidence>
<dbReference type="AlphaFoldDB" id="X1JBA9"/>
<reference evidence="1" key="1">
    <citation type="journal article" date="2014" name="Front. Microbiol.">
        <title>High frequency of phylogenetically diverse reductive dehalogenase-homologous genes in deep subseafloor sedimentary metagenomes.</title>
        <authorList>
            <person name="Kawai M."/>
            <person name="Futagami T."/>
            <person name="Toyoda A."/>
            <person name="Takaki Y."/>
            <person name="Nishi S."/>
            <person name="Hori S."/>
            <person name="Arai W."/>
            <person name="Tsubouchi T."/>
            <person name="Morono Y."/>
            <person name="Uchiyama I."/>
            <person name="Ito T."/>
            <person name="Fujiyama A."/>
            <person name="Inagaki F."/>
            <person name="Takami H."/>
        </authorList>
    </citation>
    <scope>NUCLEOTIDE SEQUENCE</scope>
    <source>
        <strain evidence="1">Expedition CK06-06</strain>
    </source>
</reference>
<gene>
    <name evidence="1" type="ORF">S03H2_48765</name>
</gene>
<comment type="caution">
    <text evidence="1">The sequence shown here is derived from an EMBL/GenBank/DDBJ whole genome shotgun (WGS) entry which is preliminary data.</text>
</comment>
<sequence>MAHLYDNFNDAYSALSSAYSESVIDRGNAEDAWLRWQVHHNAEQYPESTYDLAISVQYLLWIFDHILQNQPYGIRYCALGESIYWGHYDIEAGEVSMDTILTAMLAATPQELTSFIGIVDAYRQSIWTQPFNKEYYAALARGFALWE</sequence>